<organism evidence="1 2">
    <name type="scientific">Protopolystoma xenopodis</name>
    <dbReference type="NCBI Taxonomy" id="117903"/>
    <lineage>
        <taxon>Eukaryota</taxon>
        <taxon>Metazoa</taxon>
        <taxon>Spiralia</taxon>
        <taxon>Lophotrochozoa</taxon>
        <taxon>Platyhelminthes</taxon>
        <taxon>Monogenea</taxon>
        <taxon>Polyopisthocotylea</taxon>
        <taxon>Polystomatidea</taxon>
        <taxon>Polystomatidae</taxon>
        <taxon>Protopolystoma</taxon>
    </lineage>
</organism>
<name>A0A3S5CQB7_9PLAT</name>
<comment type="caution">
    <text evidence="1">The sequence shown here is derived from an EMBL/GenBank/DDBJ whole genome shotgun (WGS) entry which is preliminary data.</text>
</comment>
<protein>
    <submittedName>
        <fullName evidence="1">Uncharacterized protein</fullName>
    </submittedName>
</protein>
<gene>
    <name evidence="1" type="ORF">PXEA_LOCUS21194</name>
</gene>
<dbReference type="AlphaFoldDB" id="A0A3S5CQB7"/>
<evidence type="ECO:0000313" key="1">
    <source>
        <dbReference type="EMBL" id="VEL27754.1"/>
    </source>
</evidence>
<dbReference type="Proteomes" id="UP000784294">
    <property type="component" value="Unassembled WGS sequence"/>
</dbReference>
<evidence type="ECO:0000313" key="2">
    <source>
        <dbReference type="Proteomes" id="UP000784294"/>
    </source>
</evidence>
<accession>A0A3S5CQB7</accession>
<reference evidence="1" key="1">
    <citation type="submission" date="2018-11" db="EMBL/GenBank/DDBJ databases">
        <authorList>
            <consortium name="Pathogen Informatics"/>
        </authorList>
    </citation>
    <scope>NUCLEOTIDE SEQUENCE</scope>
</reference>
<keyword evidence="2" id="KW-1185">Reference proteome</keyword>
<proteinExistence type="predicted"/>
<sequence length="118" mass="12286">MGQIGSRDNRSSQDLLCGEASPSATLAAEAADASAALATTPGPVALVTRKKQPRVQASMVQPIASAGRPATLVCDSSSPRFSPSFQNHSVLCLGGRSDKHVVEPFGQRKLSEVDLSRP</sequence>
<dbReference type="EMBL" id="CAAALY010089614">
    <property type="protein sequence ID" value="VEL27754.1"/>
    <property type="molecule type" value="Genomic_DNA"/>
</dbReference>